<protein>
    <submittedName>
        <fullName evidence="6">S41 family peptidase</fullName>
    </submittedName>
</protein>
<comment type="similarity">
    <text evidence="1 5">Belongs to the peptidase S41A family.</text>
</comment>
<dbReference type="NCBIfam" id="TIGR00225">
    <property type="entry name" value="prc"/>
    <property type="match status" value="1"/>
</dbReference>
<dbReference type="Gene3D" id="2.30.42.10">
    <property type="match status" value="1"/>
</dbReference>
<gene>
    <name evidence="6" type="ORF">GO620_014775</name>
</gene>
<dbReference type="Pfam" id="PF00595">
    <property type="entry name" value="PDZ"/>
    <property type="match status" value="1"/>
</dbReference>
<proteinExistence type="inferred from homology"/>
<dbReference type="Gene3D" id="3.30.750.44">
    <property type="match status" value="1"/>
</dbReference>
<dbReference type="EMBL" id="CP066775">
    <property type="protein sequence ID" value="QQL49419.1"/>
    <property type="molecule type" value="Genomic_DNA"/>
</dbReference>
<dbReference type="InterPro" id="IPR001478">
    <property type="entry name" value="PDZ"/>
</dbReference>
<reference evidence="6 7" key="1">
    <citation type="submission" date="2020-12" db="EMBL/GenBank/DDBJ databases">
        <title>HMF7856_wgs.fasta genome submission.</title>
        <authorList>
            <person name="Kang H."/>
            <person name="Kim H."/>
            <person name="Joh K."/>
        </authorList>
    </citation>
    <scope>NUCLEOTIDE SEQUENCE [LARGE SCALE GENOMIC DNA]</scope>
    <source>
        <strain evidence="6 7">HMF7856</strain>
    </source>
</reference>
<dbReference type="PANTHER" id="PTHR32060">
    <property type="entry name" value="TAIL-SPECIFIC PROTEASE"/>
    <property type="match status" value="1"/>
</dbReference>
<sequence length="575" mass="63946">MKRSFYRRAGITAVVLGLAVTIWSFNEDLFQISKNLDVFASVYKEVNVNYVDDINSAKLVKTGVDAMLDGLDPYTEFVPESEIEDYKLKYVSSQYGGIGASIFTRDKKIYVSGVFAGFPAQKADVRPGDQILKINDVDLAGKTNDQVSQLLKGSKGAVVKLLFKRGDEAPVEKSILRDEIKQPNVSYYGMVDGNMGYIKLDKFLENSADEVTNALTSLKKNNPQGFILDLRSNGGGILQEAVKIVNLFVAKDVQVVSQKGKVTEKNFTYRTPIAPLEPNLPLVVLVNNRSASASEIVAGSLQDLDRAVIIGQRSYGKGLVQQTFTLPYNSLVKITIAKYFIPSGRCVQALDYTHRKSDGSVLRMADSSLHEFKTKNGRSVYDGSGVYPDIQVKQERFAQITQTLVSKLLIFDYANKYRAAHATIPSAANFKLTDADYADFVKYLAGKDYSYNTNSEKLLATLKTEATKEKEFGEIQAEYDVLKTKLTNSKKNDLQIHREEITQVLENEIADRYYYERGRFEVNFKYDKELAQAVKTMQDKAQVAAVLNGAGAYKVIGKPVLASVGTKKNEDIADQ</sequence>
<evidence type="ECO:0000256" key="1">
    <source>
        <dbReference type="ARBA" id="ARBA00009179"/>
    </source>
</evidence>
<dbReference type="AlphaFoldDB" id="A0A6I4HXX5"/>
<dbReference type="InterPro" id="IPR005151">
    <property type="entry name" value="Tail-specific_protease"/>
</dbReference>
<dbReference type="Pfam" id="PF03572">
    <property type="entry name" value="Peptidase_S41"/>
    <property type="match status" value="1"/>
</dbReference>
<accession>A0A6I4HXX5</accession>
<dbReference type="SMART" id="SM00245">
    <property type="entry name" value="TSPc"/>
    <property type="match status" value="1"/>
</dbReference>
<dbReference type="Gene3D" id="3.90.226.10">
    <property type="entry name" value="2-enoyl-CoA Hydratase, Chain A, domain 1"/>
    <property type="match status" value="1"/>
</dbReference>
<dbReference type="InterPro" id="IPR029045">
    <property type="entry name" value="ClpP/crotonase-like_dom_sf"/>
</dbReference>
<keyword evidence="3 5" id="KW-0378">Hydrolase</keyword>
<evidence type="ECO:0000256" key="2">
    <source>
        <dbReference type="ARBA" id="ARBA00022670"/>
    </source>
</evidence>
<dbReference type="InterPro" id="IPR004447">
    <property type="entry name" value="Peptidase_S41A"/>
</dbReference>
<dbReference type="PROSITE" id="PS50106">
    <property type="entry name" value="PDZ"/>
    <property type="match status" value="1"/>
</dbReference>
<dbReference type="GO" id="GO:0006508">
    <property type="term" value="P:proteolysis"/>
    <property type="evidence" value="ECO:0007669"/>
    <property type="project" value="UniProtKB-KW"/>
</dbReference>
<dbReference type="CDD" id="cd07560">
    <property type="entry name" value="Peptidase_S41_CPP"/>
    <property type="match status" value="1"/>
</dbReference>
<dbReference type="Proteomes" id="UP000429232">
    <property type="component" value="Chromosome"/>
</dbReference>
<dbReference type="GO" id="GO:0008236">
    <property type="term" value="F:serine-type peptidase activity"/>
    <property type="evidence" value="ECO:0007669"/>
    <property type="project" value="UniProtKB-KW"/>
</dbReference>
<evidence type="ECO:0000313" key="6">
    <source>
        <dbReference type="EMBL" id="QQL49419.1"/>
    </source>
</evidence>
<evidence type="ECO:0000256" key="5">
    <source>
        <dbReference type="RuleBase" id="RU004404"/>
    </source>
</evidence>
<dbReference type="GO" id="GO:0004175">
    <property type="term" value="F:endopeptidase activity"/>
    <property type="evidence" value="ECO:0007669"/>
    <property type="project" value="TreeGrafter"/>
</dbReference>
<dbReference type="CDD" id="cd06782">
    <property type="entry name" value="cpPDZ_CPP-like"/>
    <property type="match status" value="1"/>
</dbReference>
<keyword evidence="2 5" id="KW-0645">Protease</keyword>
<dbReference type="GO" id="GO:0030288">
    <property type="term" value="C:outer membrane-bounded periplasmic space"/>
    <property type="evidence" value="ECO:0007669"/>
    <property type="project" value="TreeGrafter"/>
</dbReference>
<dbReference type="RefSeq" id="WP_157524534.1">
    <property type="nucleotide sequence ID" value="NZ_CP066775.1"/>
</dbReference>
<evidence type="ECO:0000313" key="7">
    <source>
        <dbReference type="Proteomes" id="UP000429232"/>
    </source>
</evidence>
<dbReference type="SMART" id="SM00228">
    <property type="entry name" value="PDZ"/>
    <property type="match status" value="1"/>
</dbReference>
<organism evidence="6 7">
    <name type="scientific">Mucilaginibacter ginkgonis</name>
    <dbReference type="NCBI Taxonomy" id="2682091"/>
    <lineage>
        <taxon>Bacteria</taxon>
        <taxon>Pseudomonadati</taxon>
        <taxon>Bacteroidota</taxon>
        <taxon>Sphingobacteriia</taxon>
        <taxon>Sphingobacteriales</taxon>
        <taxon>Sphingobacteriaceae</taxon>
        <taxon>Mucilaginibacter</taxon>
    </lineage>
</organism>
<dbReference type="SUPFAM" id="SSF50156">
    <property type="entry name" value="PDZ domain-like"/>
    <property type="match status" value="1"/>
</dbReference>
<dbReference type="KEGG" id="mgik:GO620_014775"/>
<dbReference type="PANTHER" id="PTHR32060:SF30">
    <property type="entry name" value="CARBOXY-TERMINAL PROCESSING PROTEASE CTPA"/>
    <property type="match status" value="1"/>
</dbReference>
<evidence type="ECO:0000256" key="4">
    <source>
        <dbReference type="ARBA" id="ARBA00022825"/>
    </source>
</evidence>
<dbReference type="InterPro" id="IPR036034">
    <property type="entry name" value="PDZ_sf"/>
</dbReference>
<dbReference type="GO" id="GO:0007165">
    <property type="term" value="P:signal transduction"/>
    <property type="evidence" value="ECO:0007669"/>
    <property type="project" value="TreeGrafter"/>
</dbReference>
<keyword evidence="4 5" id="KW-0720">Serine protease</keyword>
<name>A0A6I4HXX5_9SPHI</name>
<evidence type="ECO:0000256" key="3">
    <source>
        <dbReference type="ARBA" id="ARBA00022801"/>
    </source>
</evidence>
<dbReference type="SUPFAM" id="SSF52096">
    <property type="entry name" value="ClpP/crotonase"/>
    <property type="match status" value="1"/>
</dbReference>
<keyword evidence="7" id="KW-1185">Reference proteome</keyword>